<organism evidence="2 3">
    <name type="scientific">Junco hyemalis</name>
    <name type="common">Dark-eyed junco</name>
    <dbReference type="NCBI Taxonomy" id="40217"/>
    <lineage>
        <taxon>Eukaryota</taxon>
        <taxon>Metazoa</taxon>
        <taxon>Chordata</taxon>
        <taxon>Craniata</taxon>
        <taxon>Vertebrata</taxon>
        <taxon>Euteleostomi</taxon>
        <taxon>Archelosauria</taxon>
        <taxon>Archosauria</taxon>
        <taxon>Dinosauria</taxon>
        <taxon>Saurischia</taxon>
        <taxon>Theropoda</taxon>
        <taxon>Coelurosauria</taxon>
        <taxon>Aves</taxon>
        <taxon>Neognathae</taxon>
        <taxon>Neoaves</taxon>
        <taxon>Telluraves</taxon>
        <taxon>Australaves</taxon>
        <taxon>Passeriformes</taxon>
        <taxon>Passerellidae</taxon>
        <taxon>Junco</taxon>
    </lineage>
</organism>
<evidence type="ECO:0000313" key="2">
    <source>
        <dbReference type="Ensembl" id="ENSJHYP00000015805.1"/>
    </source>
</evidence>
<dbReference type="Proteomes" id="UP000694408">
    <property type="component" value="Unplaced"/>
</dbReference>
<reference evidence="2" key="1">
    <citation type="submission" date="2025-08" db="UniProtKB">
        <authorList>
            <consortium name="Ensembl"/>
        </authorList>
    </citation>
    <scope>IDENTIFICATION</scope>
</reference>
<name>A0A8C5JCU2_JUNHY</name>
<feature type="compositionally biased region" description="Basic and acidic residues" evidence="1">
    <location>
        <begin position="65"/>
        <end position="132"/>
    </location>
</feature>
<evidence type="ECO:0000256" key="1">
    <source>
        <dbReference type="SAM" id="MobiDB-lite"/>
    </source>
</evidence>
<sequence>MEELCWSLGSCQCDSASQKLSCPVQSSGQGEDAVPCGFCAGSVICHVLGKGCCAPGCGCACELRPSLDRPSLDRPSMDRPSMDRPSLERPSLDRPSMDRPSLDRPSMDRPSLDRPSLDRPSLDRPSMDRPSMDRGIAVFPSGLSPALGRFLQRHSINSCCREPPAQP</sequence>
<proteinExistence type="predicted"/>
<keyword evidence="3" id="KW-1185">Reference proteome</keyword>
<dbReference type="Ensembl" id="ENSJHYT00000019069.1">
    <property type="protein sequence ID" value="ENSJHYP00000015805.1"/>
    <property type="gene ID" value="ENSJHYG00000012127.1"/>
</dbReference>
<evidence type="ECO:0000313" key="3">
    <source>
        <dbReference type="Proteomes" id="UP000694408"/>
    </source>
</evidence>
<protein>
    <submittedName>
        <fullName evidence="2">Uncharacterized protein</fullName>
    </submittedName>
</protein>
<reference evidence="2" key="2">
    <citation type="submission" date="2025-09" db="UniProtKB">
        <authorList>
            <consortium name="Ensembl"/>
        </authorList>
    </citation>
    <scope>IDENTIFICATION</scope>
</reference>
<dbReference type="AlphaFoldDB" id="A0A8C5JCU2"/>
<accession>A0A8C5JCU2</accession>
<feature type="region of interest" description="Disordered" evidence="1">
    <location>
        <begin position="64"/>
        <end position="138"/>
    </location>
</feature>